<dbReference type="Pfam" id="PF00754">
    <property type="entry name" value="F5_F8_type_C"/>
    <property type="match status" value="1"/>
</dbReference>
<feature type="domain" description="Fibronectin type-III" evidence="7">
    <location>
        <begin position="407"/>
        <end position="492"/>
    </location>
</feature>
<feature type="signal peptide" evidence="5">
    <location>
        <begin position="1"/>
        <end position="25"/>
    </location>
</feature>
<dbReference type="SUPFAM" id="SSF50370">
    <property type="entry name" value="Ricin B-like lectins"/>
    <property type="match status" value="1"/>
</dbReference>
<evidence type="ECO:0000256" key="4">
    <source>
        <dbReference type="SAM" id="MobiDB-lite"/>
    </source>
</evidence>
<evidence type="ECO:0000313" key="9">
    <source>
        <dbReference type="Proteomes" id="UP000553776"/>
    </source>
</evidence>
<dbReference type="RefSeq" id="WP_185137696.1">
    <property type="nucleotide sequence ID" value="NZ_JACJVR010000078.1"/>
</dbReference>
<dbReference type="Pfam" id="PF14200">
    <property type="entry name" value="RicinB_lectin_2"/>
    <property type="match status" value="2"/>
</dbReference>
<dbReference type="InterPro" id="IPR013783">
    <property type="entry name" value="Ig-like_fold"/>
</dbReference>
<dbReference type="SMART" id="SM00231">
    <property type="entry name" value="FA58C"/>
    <property type="match status" value="1"/>
</dbReference>
<evidence type="ECO:0000256" key="1">
    <source>
        <dbReference type="ARBA" id="ARBA00022737"/>
    </source>
</evidence>
<dbReference type="Pfam" id="PF00041">
    <property type="entry name" value="fn3"/>
    <property type="match status" value="4"/>
</dbReference>
<dbReference type="InterPro" id="IPR036116">
    <property type="entry name" value="FN3_sf"/>
</dbReference>
<dbReference type="Proteomes" id="UP000553776">
    <property type="component" value="Unassembled WGS sequence"/>
</dbReference>
<dbReference type="InterPro" id="IPR050991">
    <property type="entry name" value="ECM_Regulatory_Proteins"/>
</dbReference>
<dbReference type="CDD" id="cd00063">
    <property type="entry name" value="FN3"/>
    <property type="match status" value="4"/>
</dbReference>
<reference evidence="8 9" key="1">
    <citation type="submission" date="2020-08" db="EMBL/GenBank/DDBJ databases">
        <title>Cohnella phylogeny.</title>
        <authorList>
            <person name="Dunlap C."/>
        </authorList>
    </citation>
    <scope>NUCLEOTIDE SEQUENCE [LARGE SCALE GENOMIC DNA]</scope>
    <source>
        <strain evidence="8 9">DSM 25239</strain>
    </source>
</reference>
<dbReference type="InterPro" id="IPR000421">
    <property type="entry name" value="FA58C"/>
</dbReference>
<name>A0A841U6Q4_9BACL</name>
<proteinExistence type="predicted"/>
<dbReference type="PANTHER" id="PTHR46708:SF2">
    <property type="entry name" value="FIBRONECTIN TYPE-III DOMAIN-CONTAINING PROTEIN"/>
    <property type="match status" value="1"/>
</dbReference>
<sequence>MRKGMISLIFMALLVGLLPVLHASAATNVALNKAVTASSTEDSGKTPALAVDGNSSTRWSSQYSDPQWIRVDLGAAVPINGVKLNWEVAYGKAYQIQTSTDNSNWTTVYSTTQGDGGIDDISFETRNARYVRMYGTERGTQYGYSLWDFEAYAADPAPDTQAPTAPTNLASPSRTDTTVSLTWTASTDNAGVAGYDIYQGTTRVGSSATTGYTVTGLTAATAYTFTVKAKDAAGNESAASQPLSVTTSPAGAGIVSGSIYKLTAQHSGQNLDVDGGSTADGANVRQWPDNGTPQQQWKVVDAGGGYYKLVSQASGKVLEVAGSSSADGANVQQWTDHATPNQQWKITGLGGGYYKLTARHSGKALDVVGGYTNDGANVQQWTDNGNPQQKWKFTLVTSQTDTAPPSAPANLASPSKTDTTVSLSWSASTDNVGVTGYDIYNGSVLAGTATTTSYTVTGLTAGTAYTFTVKARDAAGNVSAASSPLTVTTNSAPGHAAGFYINGHTLYDANGVPFVMRGINHSYTWYKGQEATAIPAIAATGANTIRIVLSDGQQWTKDSLSAIQNLITLAEQNKLIAVLEVHDGTGSDSAAVLDNIANYWIEMKSALIGKEKTVILNIANEWYGTWNGAGWAQGYQSVIPKLRNAGIKNTIMVDCAGWGQYPQSIFDYGTQVFNADPLKNTMFSIHMYEYAGGSAATVKSNIDNVLNKNLALVIGEFGIKHTNGDVDEATIMSYAQEKGVGYLGWSWKGNGAGLEYLDMANDWAGTSYTEQGNAIINGPNGIKATSKRSTVFGGAADTTPPSAPASLSGAPTSFSSAALTWAASTDNVGVTGYNVYRDGTLVAISPTTGYTVTGLKANTSYVFTVRALDAAGNLSAASQPVTVRTPDSNDRTPPSAPTNLSAIPAITTVRLTWSASTDNVGVAGYNIYKDGALAGTSESTSFIVSGLEGDTTYLFTVQAFDDAGNESAASHAVSVTTGDPNQTGPIDPGILDDYAGWYVGINGADKPASGTVAQLSPLDNGGLSMTFNLQAENYPSFQLDPSPAADWSSHAYMNLIVTNPNAVELQLQPIVKDADWKWIELGSYAKIPPKTTMMATVPLDGLAGKPVNRIIFRVQGGSGGVAGSLQLHAVDFDLAADAYASTIAEMNRPKTASYYPWNFPEPSFAGTVSSGLNGETVFVDYASTLSDSVAAGVGTETKPGLGVGDDWTKYSGISCTLTNTGSKAVRASLVLRVGGGWLWEESGGRTAADPSVERAIAPGETADVTYAFHSPIWKSAATGWTYNAPVSKLTDIRAVQFKVYAGTGETVSAGTLNISNFQLNF</sequence>
<dbReference type="SUPFAM" id="SSF49265">
    <property type="entry name" value="Fibronectin type III"/>
    <property type="match status" value="2"/>
</dbReference>
<dbReference type="Gene3D" id="2.80.10.50">
    <property type="match status" value="3"/>
</dbReference>
<dbReference type="InterPro" id="IPR017853">
    <property type="entry name" value="GH"/>
</dbReference>
<dbReference type="InterPro" id="IPR003961">
    <property type="entry name" value="FN3_dom"/>
</dbReference>
<dbReference type="InterPro" id="IPR000772">
    <property type="entry name" value="Ricin_B_lectin"/>
</dbReference>
<accession>A0A841U6Q4</accession>
<dbReference type="PROSITE" id="PS50231">
    <property type="entry name" value="RICIN_B_LECTIN"/>
    <property type="match status" value="1"/>
</dbReference>
<dbReference type="InterPro" id="IPR008979">
    <property type="entry name" value="Galactose-bd-like_sf"/>
</dbReference>
<evidence type="ECO:0000313" key="8">
    <source>
        <dbReference type="EMBL" id="MBB6693711.1"/>
    </source>
</evidence>
<keyword evidence="1" id="KW-0677">Repeat</keyword>
<evidence type="ECO:0000256" key="3">
    <source>
        <dbReference type="ARBA" id="ARBA00023295"/>
    </source>
</evidence>
<dbReference type="GO" id="GO:0004553">
    <property type="term" value="F:hydrolase activity, hydrolyzing O-glycosyl compounds"/>
    <property type="evidence" value="ECO:0007669"/>
    <property type="project" value="InterPro"/>
</dbReference>
<organism evidence="8 9">
    <name type="scientific">Cohnella xylanilytica</name>
    <dbReference type="NCBI Taxonomy" id="557555"/>
    <lineage>
        <taxon>Bacteria</taxon>
        <taxon>Bacillati</taxon>
        <taxon>Bacillota</taxon>
        <taxon>Bacilli</taxon>
        <taxon>Bacillales</taxon>
        <taxon>Paenibacillaceae</taxon>
        <taxon>Cohnella</taxon>
    </lineage>
</organism>
<feature type="chain" id="PRO_5032457369" evidence="5">
    <location>
        <begin position="26"/>
        <end position="1321"/>
    </location>
</feature>
<feature type="domain" description="Fibronectin type-III" evidence="7">
    <location>
        <begin position="165"/>
        <end position="250"/>
    </location>
</feature>
<dbReference type="PANTHER" id="PTHR46708">
    <property type="entry name" value="TENASCIN"/>
    <property type="match status" value="1"/>
</dbReference>
<dbReference type="Gene3D" id="2.60.120.430">
    <property type="entry name" value="Galactose-binding lectin"/>
    <property type="match status" value="1"/>
</dbReference>
<comment type="caution">
    <text evidence="8">The sequence shown here is derived from an EMBL/GenBank/DDBJ whole genome shotgun (WGS) entry which is preliminary data.</text>
</comment>
<dbReference type="SUPFAM" id="SSF51445">
    <property type="entry name" value="(Trans)glycosidases"/>
    <property type="match status" value="1"/>
</dbReference>
<dbReference type="SMART" id="SM00060">
    <property type="entry name" value="FN3"/>
    <property type="match status" value="4"/>
</dbReference>
<dbReference type="Gene3D" id="2.60.40.10">
    <property type="entry name" value="Immunoglobulins"/>
    <property type="match status" value="4"/>
</dbReference>
<feature type="domain" description="Fibronectin type-III" evidence="7">
    <location>
        <begin position="893"/>
        <end position="980"/>
    </location>
</feature>
<dbReference type="InterPro" id="IPR001547">
    <property type="entry name" value="Glyco_hydro_5"/>
</dbReference>
<dbReference type="PROSITE" id="PS50022">
    <property type="entry name" value="FA58C_3"/>
    <property type="match status" value="1"/>
</dbReference>
<dbReference type="CDD" id="cd00161">
    <property type="entry name" value="beta-trefoil_Ricin-like"/>
    <property type="match status" value="1"/>
</dbReference>
<feature type="domain" description="F5/8 type C" evidence="6">
    <location>
        <begin position="18"/>
        <end position="154"/>
    </location>
</feature>
<dbReference type="Gene3D" id="3.20.20.80">
    <property type="entry name" value="Glycosidases"/>
    <property type="match status" value="1"/>
</dbReference>
<keyword evidence="5" id="KW-0732">Signal</keyword>
<dbReference type="EMBL" id="JACJVR010000078">
    <property type="protein sequence ID" value="MBB6693711.1"/>
    <property type="molecule type" value="Genomic_DNA"/>
</dbReference>
<dbReference type="GO" id="GO:0000272">
    <property type="term" value="P:polysaccharide catabolic process"/>
    <property type="evidence" value="ECO:0007669"/>
    <property type="project" value="InterPro"/>
</dbReference>
<protein>
    <submittedName>
        <fullName evidence="8">RICIN domain-containing protein</fullName>
    </submittedName>
</protein>
<dbReference type="PROSITE" id="PS50853">
    <property type="entry name" value="FN3"/>
    <property type="match status" value="4"/>
</dbReference>
<feature type="region of interest" description="Disordered" evidence="4">
    <location>
        <begin position="879"/>
        <end position="900"/>
    </location>
</feature>
<dbReference type="InterPro" id="IPR035992">
    <property type="entry name" value="Ricin_B-like_lectins"/>
</dbReference>
<keyword evidence="2" id="KW-0378">Hydrolase</keyword>
<evidence type="ECO:0000256" key="2">
    <source>
        <dbReference type="ARBA" id="ARBA00022801"/>
    </source>
</evidence>
<evidence type="ECO:0000259" key="6">
    <source>
        <dbReference type="PROSITE" id="PS50022"/>
    </source>
</evidence>
<dbReference type="Gene3D" id="2.60.120.260">
    <property type="entry name" value="Galactose-binding domain-like"/>
    <property type="match status" value="1"/>
</dbReference>
<keyword evidence="3" id="KW-0326">Glycosidase</keyword>
<dbReference type="SUPFAM" id="SSF49785">
    <property type="entry name" value="Galactose-binding domain-like"/>
    <property type="match status" value="1"/>
</dbReference>
<dbReference type="Pfam" id="PF00150">
    <property type="entry name" value="Cellulase"/>
    <property type="match status" value="1"/>
</dbReference>
<evidence type="ECO:0000256" key="5">
    <source>
        <dbReference type="SAM" id="SignalP"/>
    </source>
</evidence>
<feature type="domain" description="Fibronectin type-III" evidence="7">
    <location>
        <begin position="803"/>
        <end position="888"/>
    </location>
</feature>
<evidence type="ECO:0000259" key="7">
    <source>
        <dbReference type="PROSITE" id="PS50853"/>
    </source>
</evidence>
<gene>
    <name evidence="8" type="ORF">H7B90_20145</name>
</gene>
<dbReference type="SMART" id="SM00458">
    <property type="entry name" value="RICIN"/>
    <property type="match status" value="1"/>
</dbReference>
<keyword evidence="9" id="KW-1185">Reference proteome</keyword>